<dbReference type="Proteomes" id="UP001079672">
    <property type="component" value="Unassembled WGS sequence"/>
</dbReference>
<gene>
    <name evidence="4" type="ORF">DWW08_02130</name>
    <name evidence="1" type="ORF">EE52_0207185</name>
    <name evidence="2" type="ORF">O1422_12075</name>
    <name evidence="3" type="ORF">O1433_17340</name>
</gene>
<dbReference type="RefSeq" id="WP_032540845.1">
    <property type="nucleotide sequence ID" value="NZ_CAEUHN010000018.1"/>
</dbReference>
<evidence type="ECO:0000313" key="1">
    <source>
        <dbReference type="EMBL" id="KFX75391.1"/>
    </source>
</evidence>
<dbReference type="EMBL" id="JAPUAC010000008">
    <property type="protein sequence ID" value="MCZ2654898.1"/>
    <property type="molecule type" value="Genomic_DNA"/>
</dbReference>
<evidence type="ECO:0000313" key="3">
    <source>
        <dbReference type="EMBL" id="MCZ2689265.1"/>
    </source>
</evidence>
<name>A0A081TVT8_BACFG</name>
<reference evidence="1" key="1">
    <citation type="book" date="2014" name="THE 24TH EUROPEAN CONGRESS OF CLINICAL MICROBIOLOGY AND INFECTIOUS DISEASES" publisher="ECCMID 2014" city="Barcelona, Spain">
        <title>Identification of resistance genes in three multidrug-resistant Bacteroides fragilis isolates by whole genome sequencing.</title>
        <editorList>
            <person name="Unknown"/>
            <person name="A."/>
        </editorList>
        <authorList>
            <person name="Sydenham T.V."/>
            <person name="Hasman H."/>
            <person name="Wang M."/>
            <person name="Soki J."/>
            <person name="Nagy E."/>
            <person name="Justesen U.S."/>
        </authorList>
    </citation>
    <scope>NUCLEOTIDE SEQUENCE</scope>
    <source>
        <strain evidence="1">DCMOUH0018B</strain>
    </source>
</reference>
<dbReference type="Proteomes" id="UP001075704">
    <property type="component" value="Unassembled WGS sequence"/>
</dbReference>
<reference evidence="2" key="4">
    <citation type="submission" date="2022-12" db="EMBL/GenBank/DDBJ databases">
        <title>Development of a Multilocus Sequence Typing Scheme for Bacteroides fragilis Based on Whole Genome Sequencing Data and Clinical Application.</title>
        <authorList>
            <person name="Nielsen F.D."/>
            <person name="Justesen U.S."/>
        </authorList>
    </citation>
    <scope>NUCLEOTIDE SEQUENCE</scope>
    <source>
        <strain evidence="3">BF_AM_ODE_DK_2015_4</strain>
        <strain evidence="2">BF_BC_ODE_DK_2015_2</strain>
    </source>
</reference>
<proteinExistence type="predicted"/>
<sequence>MQKRLFFLTGITATALCAITIIEFNLKNQKQDIILANIEALAQTEFDYNNGAAEKITDTTQSQPTYQVAPDGTKIIETVFVYTETSCYGSGIIACEYDFSADISQRPL</sequence>
<protein>
    <recommendedName>
        <fullName evidence="6">NVEALA family protein</fullName>
    </recommendedName>
</protein>
<accession>A0A081TVT8</accession>
<evidence type="ECO:0000313" key="5">
    <source>
        <dbReference type="Proteomes" id="UP000286270"/>
    </source>
</evidence>
<evidence type="ECO:0000313" key="2">
    <source>
        <dbReference type="EMBL" id="MCZ2654898.1"/>
    </source>
</evidence>
<evidence type="ECO:0000313" key="4">
    <source>
        <dbReference type="EMBL" id="RGV59920.1"/>
    </source>
</evidence>
<dbReference type="EMBL" id="JMZZ02000102">
    <property type="protein sequence ID" value="KFX75391.1"/>
    <property type="molecule type" value="Genomic_DNA"/>
</dbReference>
<reference evidence="1" key="2">
    <citation type="submission" date="2014-07" db="EMBL/GenBank/DDBJ databases">
        <title>Genetics and epidemiology of antimicrobial resistance in B. fragilis group.</title>
        <authorList>
            <person name="Sydenham T.V."/>
            <person name="Hasman H."/>
            <person name="Kemp M."/>
            <person name="Justesen U.S."/>
        </authorList>
    </citation>
    <scope>NUCLEOTIDE SEQUENCE [LARGE SCALE GENOMIC DNA]</scope>
    <source>
        <strain evidence="1">DCMOUH0018B</strain>
    </source>
</reference>
<organism evidence="1">
    <name type="scientific">Bacteroides fragilis</name>
    <dbReference type="NCBI Taxonomy" id="817"/>
    <lineage>
        <taxon>Bacteria</taxon>
        <taxon>Pseudomonadati</taxon>
        <taxon>Bacteroidota</taxon>
        <taxon>Bacteroidia</taxon>
        <taxon>Bacteroidales</taxon>
        <taxon>Bacteroidaceae</taxon>
        <taxon>Bacteroides</taxon>
    </lineage>
</organism>
<dbReference type="Proteomes" id="UP000286270">
    <property type="component" value="Unassembled WGS sequence"/>
</dbReference>
<dbReference type="EMBL" id="QRZH01000001">
    <property type="protein sequence ID" value="RGV59920.1"/>
    <property type="molecule type" value="Genomic_DNA"/>
</dbReference>
<dbReference type="AlphaFoldDB" id="A0A081TVT8"/>
<dbReference type="EMBL" id="JAPTZU010000012">
    <property type="protein sequence ID" value="MCZ2689265.1"/>
    <property type="molecule type" value="Genomic_DNA"/>
</dbReference>
<reference evidence="4 5" key="3">
    <citation type="submission" date="2018-08" db="EMBL/GenBank/DDBJ databases">
        <title>A genome reference for cultivated species of the human gut microbiota.</title>
        <authorList>
            <person name="Zou Y."/>
            <person name="Xue W."/>
            <person name="Luo G."/>
        </authorList>
    </citation>
    <scope>NUCLEOTIDE SEQUENCE [LARGE SCALE GENOMIC DNA]</scope>
    <source>
        <strain evidence="4 5">AF14-26</strain>
    </source>
</reference>
<evidence type="ECO:0008006" key="6">
    <source>
        <dbReference type="Google" id="ProtNLM"/>
    </source>
</evidence>
<comment type="caution">
    <text evidence="1">The sequence shown here is derived from an EMBL/GenBank/DDBJ whole genome shotgun (WGS) entry which is preliminary data.</text>
</comment>